<dbReference type="SMART" id="SM00257">
    <property type="entry name" value="LysM"/>
    <property type="match status" value="1"/>
</dbReference>
<evidence type="ECO:0000313" key="4">
    <source>
        <dbReference type="Proteomes" id="UP000242501"/>
    </source>
</evidence>
<name>A0A1G6GTB3_9GAMM</name>
<dbReference type="AlphaFoldDB" id="A0A1G6GTB3"/>
<dbReference type="PROSITE" id="PS51782">
    <property type="entry name" value="LYSM"/>
    <property type="match status" value="1"/>
</dbReference>
<keyword evidence="3" id="KW-0449">Lipoprotein</keyword>
<dbReference type="CDD" id="cd00118">
    <property type="entry name" value="LysM"/>
    <property type="match status" value="1"/>
</dbReference>
<dbReference type="InterPro" id="IPR050570">
    <property type="entry name" value="Cell_wall_metabolism_enzyme"/>
</dbReference>
<protein>
    <submittedName>
        <fullName evidence="3">Lipoprotein NlpD</fullName>
    </submittedName>
</protein>
<dbReference type="InterPro" id="IPR016047">
    <property type="entry name" value="M23ase_b-sheet_dom"/>
</dbReference>
<dbReference type="EMBL" id="FMYL01000002">
    <property type="protein sequence ID" value="SDB85161.1"/>
    <property type="molecule type" value="Genomic_DNA"/>
</dbReference>
<comment type="similarity">
    <text evidence="1">Belongs to the E.coli NlpD/Haemophilus LppB family.</text>
</comment>
<dbReference type="RefSeq" id="WP_092746872.1">
    <property type="nucleotide sequence ID" value="NZ_FMYL01000002.1"/>
</dbReference>
<evidence type="ECO:0000259" key="2">
    <source>
        <dbReference type="PROSITE" id="PS51782"/>
    </source>
</evidence>
<dbReference type="Gene3D" id="3.10.350.10">
    <property type="entry name" value="LysM domain"/>
    <property type="match status" value="1"/>
</dbReference>
<dbReference type="GO" id="GO:0004222">
    <property type="term" value="F:metalloendopeptidase activity"/>
    <property type="evidence" value="ECO:0007669"/>
    <property type="project" value="TreeGrafter"/>
</dbReference>
<dbReference type="OrthoDB" id="9795421at2"/>
<dbReference type="PANTHER" id="PTHR21666">
    <property type="entry name" value="PEPTIDASE-RELATED"/>
    <property type="match status" value="1"/>
</dbReference>
<gene>
    <name evidence="3" type="ORF">SAMN05421733_102184</name>
</gene>
<dbReference type="PANTHER" id="PTHR21666:SF263">
    <property type="entry name" value="MUREIN HYDROLASE ACTIVATOR NLPD"/>
    <property type="match status" value="1"/>
</dbReference>
<dbReference type="CDD" id="cd12797">
    <property type="entry name" value="M23_peptidase"/>
    <property type="match status" value="1"/>
</dbReference>
<dbReference type="Pfam" id="PF01551">
    <property type="entry name" value="Peptidase_M23"/>
    <property type="match status" value="1"/>
</dbReference>
<dbReference type="GO" id="GO:0009279">
    <property type="term" value="C:cell outer membrane"/>
    <property type="evidence" value="ECO:0007669"/>
    <property type="project" value="TreeGrafter"/>
</dbReference>
<dbReference type="PROSITE" id="PS51257">
    <property type="entry name" value="PROKAR_LIPOPROTEIN"/>
    <property type="match status" value="1"/>
</dbReference>
<keyword evidence="4" id="KW-1185">Reference proteome</keyword>
<dbReference type="Gene3D" id="2.70.70.10">
    <property type="entry name" value="Glucose Permease (Domain IIA)"/>
    <property type="match status" value="1"/>
</dbReference>
<reference evidence="4" key="1">
    <citation type="submission" date="2016-09" db="EMBL/GenBank/DDBJ databases">
        <authorList>
            <person name="Varghese N."/>
            <person name="Submissions S."/>
        </authorList>
    </citation>
    <scope>NUCLEOTIDE SEQUENCE [LARGE SCALE GENOMIC DNA]</scope>
    <source>
        <strain evidence="4">ANC 4422</strain>
    </source>
</reference>
<dbReference type="Pfam" id="PF01476">
    <property type="entry name" value="LysM"/>
    <property type="match status" value="1"/>
</dbReference>
<dbReference type="Proteomes" id="UP000242501">
    <property type="component" value="Unassembled WGS sequence"/>
</dbReference>
<proteinExistence type="inferred from homology"/>
<dbReference type="InterPro" id="IPR036779">
    <property type="entry name" value="LysM_dom_sf"/>
</dbReference>
<evidence type="ECO:0000256" key="1">
    <source>
        <dbReference type="ARBA" id="ARBA00038420"/>
    </source>
</evidence>
<dbReference type="SUPFAM" id="SSF51261">
    <property type="entry name" value="Duplicated hybrid motif"/>
    <property type="match status" value="1"/>
</dbReference>
<dbReference type="InterPro" id="IPR018392">
    <property type="entry name" value="LysM"/>
</dbReference>
<dbReference type="InterPro" id="IPR011055">
    <property type="entry name" value="Dup_hybrid_motif"/>
</dbReference>
<sequence>MSILIKKQTNQSVWQFSRTVLLGLPLMSVLLVGCASKPEISSPTRMTQVAPAAYVVKPGDTLSGIATRYGLNYITVAQMNGIPAPYTIYVHQNLKLKGSAEPSSVGYNAQQATPPVRTQSIPPIQTQSIPLPPADIVKVTPPPVVKTVPSVATPVASNALHWVKPSNGQVIARYDLSKNIKGTRYAGQVGDPVFAAADGQVVYADDGLKEFGNLILIKHSNGYISAYAHNSMMLVQSGARVKAGQKIAQMGSSGTNRVMLEFQVRSDGKAIDPTLVVPVN</sequence>
<dbReference type="GO" id="GO:0032153">
    <property type="term" value="C:cell division site"/>
    <property type="evidence" value="ECO:0007669"/>
    <property type="project" value="TreeGrafter"/>
</dbReference>
<evidence type="ECO:0000313" key="3">
    <source>
        <dbReference type="EMBL" id="SDB85161.1"/>
    </source>
</evidence>
<feature type="domain" description="LysM" evidence="2">
    <location>
        <begin position="52"/>
        <end position="96"/>
    </location>
</feature>
<organism evidence="3 4">
    <name type="scientific">Acinetobacter boissieri</name>
    <dbReference type="NCBI Taxonomy" id="1219383"/>
    <lineage>
        <taxon>Bacteria</taxon>
        <taxon>Pseudomonadati</taxon>
        <taxon>Pseudomonadota</taxon>
        <taxon>Gammaproteobacteria</taxon>
        <taxon>Moraxellales</taxon>
        <taxon>Moraxellaceae</taxon>
        <taxon>Acinetobacter</taxon>
    </lineage>
</organism>
<accession>A0A1G6GTB3</accession>
<dbReference type="STRING" id="1219383.SAMN05421733_102184"/>